<evidence type="ECO:0000256" key="7">
    <source>
        <dbReference type="HAMAP-Rule" id="MF_01374"/>
    </source>
</evidence>
<dbReference type="RefSeq" id="WP_060799605.1">
    <property type="nucleotide sequence ID" value="NZ_KQ957086.1"/>
</dbReference>
<dbReference type="Pfam" id="PF16123">
    <property type="entry name" value="HAGH_C"/>
    <property type="match status" value="1"/>
</dbReference>
<feature type="binding site" evidence="7">
    <location>
        <position position="122"/>
    </location>
    <ligand>
        <name>Zn(2+)</name>
        <dbReference type="ChEBI" id="CHEBI:29105"/>
        <label>2</label>
    </ligand>
</feature>
<evidence type="ECO:0000313" key="9">
    <source>
        <dbReference type="EMBL" id="KXA31745.1"/>
    </source>
</evidence>
<keyword evidence="6 7" id="KW-0862">Zinc</keyword>
<dbReference type="PANTHER" id="PTHR43705">
    <property type="entry name" value="HYDROXYACYLGLUTATHIONE HYDROLASE"/>
    <property type="match status" value="1"/>
</dbReference>
<comment type="cofactor">
    <cofactor evidence="7">
        <name>Zn(2+)</name>
        <dbReference type="ChEBI" id="CHEBI:29105"/>
    </cofactor>
    <text evidence="7">Binds 2 Zn(2+) ions per subunit.</text>
</comment>
<evidence type="ECO:0000259" key="8">
    <source>
        <dbReference type="SMART" id="SM00849"/>
    </source>
</evidence>
<dbReference type="EC" id="3.1.2.6" evidence="7"/>
<dbReference type="GO" id="GO:0046872">
    <property type="term" value="F:metal ion binding"/>
    <property type="evidence" value="ECO:0007669"/>
    <property type="project" value="UniProtKB-KW"/>
</dbReference>
<feature type="binding site" evidence="7">
    <location>
        <position position="55"/>
    </location>
    <ligand>
        <name>Zn(2+)</name>
        <dbReference type="ChEBI" id="CHEBI:29105"/>
        <label>2</label>
    </ligand>
</feature>
<comment type="catalytic activity">
    <reaction evidence="1 7">
        <text>an S-(2-hydroxyacyl)glutathione + H2O = a 2-hydroxy carboxylate + glutathione + H(+)</text>
        <dbReference type="Rhea" id="RHEA:21864"/>
        <dbReference type="ChEBI" id="CHEBI:15377"/>
        <dbReference type="ChEBI" id="CHEBI:15378"/>
        <dbReference type="ChEBI" id="CHEBI:57925"/>
        <dbReference type="ChEBI" id="CHEBI:58896"/>
        <dbReference type="ChEBI" id="CHEBI:71261"/>
        <dbReference type="EC" id="3.1.2.6"/>
    </reaction>
</comment>
<gene>
    <name evidence="7" type="primary">gloB</name>
    <name evidence="9" type="ORF">HMPREF3229_00274</name>
</gene>
<feature type="binding site" evidence="7">
    <location>
        <position position="160"/>
    </location>
    <ligand>
        <name>Zn(2+)</name>
        <dbReference type="ChEBI" id="CHEBI:29105"/>
        <label>2</label>
    </ligand>
</feature>
<comment type="pathway">
    <text evidence="2 7">Secondary metabolite metabolism; methylglyoxal degradation; (R)-lactate from methylglyoxal: step 2/2.</text>
</comment>
<dbReference type="SUPFAM" id="SSF56281">
    <property type="entry name" value="Metallo-hydrolase/oxidoreductase"/>
    <property type="match status" value="1"/>
</dbReference>
<accession>A0A133PSG1</accession>
<feature type="binding site" evidence="7">
    <location>
        <position position="122"/>
    </location>
    <ligand>
        <name>Zn(2+)</name>
        <dbReference type="ChEBI" id="CHEBI:29105"/>
        <label>1</label>
    </ligand>
</feature>
<evidence type="ECO:0000256" key="1">
    <source>
        <dbReference type="ARBA" id="ARBA00001623"/>
    </source>
</evidence>
<dbReference type="NCBIfam" id="TIGR03413">
    <property type="entry name" value="GSH_gloB"/>
    <property type="match status" value="1"/>
</dbReference>
<dbReference type="PANTHER" id="PTHR43705:SF1">
    <property type="entry name" value="HYDROXYACYLGLUTATHIONE HYDROLASE GLOB"/>
    <property type="match status" value="1"/>
</dbReference>
<feature type="binding site" evidence="7">
    <location>
        <position position="105"/>
    </location>
    <ligand>
        <name>Zn(2+)</name>
        <dbReference type="ChEBI" id="CHEBI:29105"/>
        <label>1</label>
    </ligand>
</feature>
<dbReference type="InterPro" id="IPR050110">
    <property type="entry name" value="Glyoxalase_II_hydrolase"/>
</dbReference>
<feature type="binding site" evidence="7">
    <location>
        <position position="50"/>
    </location>
    <ligand>
        <name>Zn(2+)</name>
        <dbReference type="ChEBI" id="CHEBI:29105"/>
        <label>1</label>
    </ligand>
</feature>
<evidence type="ECO:0000313" key="10">
    <source>
        <dbReference type="Proteomes" id="UP000070174"/>
    </source>
</evidence>
<dbReference type="SMART" id="SM00849">
    <property type="entry name" value="Lactamase_B"/>
    <property type="match status" value="1"/>
</dbReference>
<dbReference type="Gene3D" id="3.60.15.10">
    <property type="entry name" value="Ribonuclease Z/Hydroxyacylglutathione hydrolase-like"/>
    <property type="match status" value="1"/>
</dbReference>
<comment type="similarity">
    <text evidence="3 7">Belongs to the metallo-beta-lactamase superfamily. Glyoxalase II family.</text>
</comment>
<dbReference type="GO" id="GO:0019243">
    <property type="term" value="P:methylglyoxal catabolic process to D-lactate via S-lactoyl-glutathione"/>
    <property type="evidence" value="ECO:0007669"/>
    <property type="project" value="UniProtKB-UniRule"/>
</dbReference>
<dbReference type="GO" id="GO:0004416">
    <property type="term" value="F:hydroxyacylglutathione hydrolase activity"/>
    <property type="evidence" value="ECO:0007669"/>
    <property type="project" value="UniProtKB-UniRule"/>
</dbReference>
<dbReference type="InterPro" id="IPR036866">
    <property type="entry name" value="RibonucZ/Hydroxyglut_hydro"/>
</dbReference>
<dbReference type="EMBL" id="LRQE01000004">
    <property type="protein sequence ID" value="KXA31745.1"/>
    <property type="molecule type" value="Genomic_DNA"/>
</dbReference>
<dbReference type="CDD" id="cd07723">
    <property type="entry name" value="hydroxyacylglutathione_hydrolase_MBL-fold"/>
    <property type="match status" value="1"/>
</dbReference>
<proteinExistence type="inferred from homology"/>
<dbReference type="InterPro" id="IPR017782">
    <property type="entry name" value="Hydroxyacylglutathione_Hdrlase"/>
</dbReference>
<evidence type="ECO:0000256" key="2">
    <source>
        <dbReference type="ARBA" id="ARBA00004963"/>
    </source>
</evidence>
<sequence length="229" mass="26264">MDIKYIKAFNDNYIWTIEKGGKVLVVDPGDAGPVIDYLRGRKLDYILLTHKHMDHVGGLDELKIKYTPKVFGPRETSEYNDVTLKDGDEFDLLGENFKVISTGGHTEDHISYLVDGNLFCGDALFLAGCGRVFTKDYKKSYEGLNKLKSLADDTLVYPAHEYSLANLEFAKSVISSRDLDREYERVKKLREEDEITLPTTIGKEKKINPFFLARDLDEFIDFRNKKDNF</sequence>
<name>A0A133PSG1_9FIRM</name>
<evidence type="ECO:0000256" key="4">
    <source>
        <dbReference type="ARBA" id="ARBA00022723"/>
    </source>
</evidence>
<comment type="subunit">
    <text evidence="7">Monomer.</text>
</comment>
<keyword evidence="4 7" id="KW-0479">Metal-binding</keyword>
<dbReference type="InterPro" id="IPR001279">
    <property type="entry name" value="Metallo-B-lactamas"/>
</dbReference>
<feature type="binding site" evidence="7">
    <location>
        <position position="52"/>
    </location>
    <ligand>
        <name>Zn(2+)</name>
        <dbReference type="ChEBI" id="CHEBI:29105"/>
        <label>1</label>
    </ligand>
</feature>
<dbReference type="AlphaFoldDB" id="A0A133PSG1"/>
<dbReference type="Proteomes" id="UP000070174">
    <property type="component" value="Unassembled WGS sequence"/>
</dbReference>
<evidence type="ECO:0000256" key="6">
    <source>
        <dbReference type="ARBA" id="ARBA00022833"/>
    </source>
</evidence>
<evidence type="ECO:0000256" key="5">
    <source>
        <dbReference type="ARBA" id="ARBA00022801"/>
    </source>
</evidence>
<comment type="function">
    <text evidence="7">Thiolesterase that catalyzes the hydrolysis of S-D-lactoyl-glutathione to form glutathione and D-lactic acid.</text>
</comment>
<dbReference type="InterPro" id="IPR035680">
    <property type="entry name" value="Clx_II_MBL"/>
</dbReference>
<dbReference type="HAMAP" id="MF_01374">
    <property type="entry name" value="Glyoxalase_2"/>
    <property type="match status" value="1"/>
</dbReference>
<feature type="binding site" evidence="7">
    <location>
        <position position="54"/>
    </location>
    <ligand>
        <name>Zn(2+)</name>
        <dbReference type="ChEBI" id="CHEBI:29105"/>
        <label>2</label>
    </ligand>
</feature>
<keyword evidence="5 7" id="KW-0378">Hydrolase</keyword>
<comment type="caution">
    <text evidence="9">The sequence shown here is derived from an EMBL/GenBank/DDBJ whole genome shotgun (WGS) entry which is preliminary data.</text>
</comment>
<feature type="domain" description="Metallo-beta-lactamase" evidence="8">
    <location>
        <begin position="11"/>
        <end position="160"/>
    </location>
</feature>
<protein>
    <recommendedName>
        <fullName evidence="7">Hydroxyacylglutathione hydrolase</fullName>
        <ecNumber evidence="7">3.1.2.6</ecNumber>
    </recommendedName>
    <alternativeName>
        <fullName evidence="7">Glyoxalase II</fullName>
        <shortName evidence="7">Glx II</shortName>
    </alternativeName>
</protein>
<dbReference type="UniPathway" id="UPA00619">
    <property type="reaction ID" value="UER00676"/>
</dbReference>
<evidence type="ECO:0000256" key="3">
    <source>
        <dbReference type="ARBA" id="ARBA00006759"/>
    </source>
</evidence>
<dbReference type="Pfam" id="PF00753">
    <property type="entry name" value="Lactamase_B"/>
    <property type="match status" value="1"/>
</dbReference>
<reference evidence="9 10" key="1">
    <citation type="submission" date="2016-01" db="EMBL/GenBank/DDBJ databases">
        <authorList>
            <person name="Oliw E.H."/>
        </authorList>
    </citation>
    <scope>NUCLEOTIDE SEQUENCE [LARGE SCALE GENOMIC DNA]</scope>
    <source>
        <strain evidence="9 10">CMW7756A</strain>
    </source>
</reference>
<organism evidence="9">
    <name type="scientific">Peptoniphilus harei</name>
    <dbReference type="NCBI Taxonomy" id="54005"/>
    <lineage>
        <taxon>Bacteria</taxon>
        <taxon>Bacillati</taxon>
        <taxon>Bacillota</taxon>
        <taxon>Tissierellia</taxon>
        <taxon>Tissierellales</taxon>
        <taxon>Peptoniphilaceae</taxon>
        <taxon>Peptoniphilus</taxon>
    </lineage>
</organism>
<dbReference type="InterPro" id="IPR032282">
    <property type="entry name" value="HAGH_C"/>
</dbReference>
<dbReference type="PATRIC" id="fig|54005.3.peg.270"/>